<keyword evidence="3" id="KW-1185">Reference proteome</keyword>
<dbReference type="Gene3D" id="3.40.50.720">
    <property type="entry name" value="NAD(P)-binding Rossmann-like Domain"/>
    <property type="match status" value="1"/>
</dbReference>
<dbReference type="OrthoDB" id="5138418at2759"/>
<dbReference type="Proteomes" id="UP000242146">
    <property type="component" value="Unassembled WGS sequence"/>
</dbReference>
<evidence type="ECO:0000313" key="3">
    <source>
        <dbReference type="Proteomes" id="UP000242146"/>
    </source>
</evidence>
<dbReference type="InterPro" id="IPR036291">
    <property type="entry name" value="NAD(P)-bd_dom_sf"/>
</dbReference>
<organism evidence="2 3">
    <name type="scientific">Hesseltinella vesiculosa</name>
    <dbReference type="NCBI Taxonomy" id="101127"/>
    <lineage>
        <taxon>Eukaryota</taxon>
        <taxon>Fungi</taxon>
        <taxon>Fungi incertae sedis</taxon>
        <taxon>Mucoromycota</taxon>
        <taxon>Mucoromycotina</taxon>
        <taxon>Mucoromycetes</taxon>
        <taxon>Mucorales</taxon>
        <taxon>Cunninghamellaceae</taxon>
        <taxon>Hesseltinella</taxon>
    </lineage>
</organism>
<gene>
    <name evidence="2" type="ORF">DM01DRAFT_1330800</name>
</gene>
<dbReference type="STRING" id="101127.A0A1X2GX56"/>
<accession>A0A1X2GX56</accession>
<dbReference type="EMBL" id="MCGT01000001">
    <property type="protein sequence ID" value="ORX62671.1"/>
    <property type="molecule type" value="Genomic_DNA"/>
</dbReference>
<feature type="domain" description="CoA-binding" evidence="1">
    <location>
        <begin position="10"/>
        <end position="103"/>
    </location>
</feature>
<dbReference type="SMART" id="SM00881">
    <property type="entry name" value="CoA_binding"/>
    <property type="match status" value="1"/>
</dbReference>
<dbReference type="InterPro" id="IPR003781">
    <property type="entry name" value="CoA-bd"/>
</dbReference>
<protein>
    <submittedName>
        <fullName evidence="2">NAD(P)-binding protein</fullName>
    </submittedName>
</protein>
<reference evidence="2 3" key="1">
    <citation type="submission" date="2016-07" db="EMBL/GenBank/DDBJ databases">
        <title>Pervasive Adenine N6-methylation of Active Genes in Fungi.</title>
        <authorList>
            <consortium name="DOE Joint Genome Institute"/>
            <person name="Mondo S.J."/>
            <person name="Dannebaum R.O."/>
            <person name="Kuo R.C."/>
            <person name="Labutti K."/>
            <person name="Haridas S."/>
            <person name="Kuo A."/>
            <person name="Salamov A."/>
            <person name="Ahrendt S.R."/>
            <person name="Lipzen A."/>
            <person name="Sullivan W."/>
            <person name="Andreopoulos W.B."/>
            <person name="Clum A."/>
            <person name="Lindquist E."/>
            <person name="Daum C."/>
            <person name="Ramamoorthy G.K."/>
            <person name="Gryganskyi A."/>
            <person name="Culley D."/>
            <person name="Magnuson J.K."/>
            <person name="James T.Y."/>
            <person name="O'Malley M.A."/>
            <person name="Stajich J.E."/>
            <person name="Spatafora J.W."/>
            <person name="Visel A."/>
            <person name="Grigoriev I.V."/>
        </authorList>
    </citation>
    <scope>NUCLEOTIDE SEQUENCE [LARGE SCALE GENOMIC DNA]</scope>
    <source>
        <strain evidence="2 3">NRRL 3301</strain>
    </source>
</reference>
<sequence>MSSAVVYKQFITSPQFAVVGASTSRAKYGNKVLRWYQDNGLKVVPVHPKEGEIEGLTTVTSIDQLTLPEETAVSVITPPKVTLGVLEACKKLGVSKIWLQPGAEDSDVLKYAKEAGLDVIAGGPCILVQGPGLLAERGKL</sequence>
<dbReference type="PANTHER" id="PTHR33303">
    <property type="entry name" value="CYTOPLASMIC PROTEIN-RELATED"/>
    <property type="match status" value="1"/>
</dbReference>
<evidence type="ECO:0000313" key="2">
    <source>
        <dbReference type="EMBL" id="ORX62671.1"/>
    </source>
</evidence>
<evidence type="ECO:0000259" key="1">
    <source>
        <dbReference type="SMART" id="SM00881"/>
    </source>
</evidence>
<proteinExistence type="predicted"/>
<dbReference type="AlphaFoldDB" id="A0A1X2GX56"/>
<dbReference type="PANTHER" id="PTHR33303:SF2">
    <property type="entry name" value="COA-BINDING DOMAIN-CONTAINING PROTEIN"/>
    <property type="match status" value="1"/>
</dbReference>
<comment type="caution">
    <text evidence="2">The sequence shown here is derived from an EMBL/GenBank/DDBJ whole genome shotgun (WGS) entry which is preliminary data.</text>
</comment>
<name>A0A1X2GX56_9FUNG</name>
<dbReference type="SUPFAM" id="SSF51735">
    <property type="entry name" value="NAD(P)-binding Rossmann-fold domains"/>
    <property type="match status" value="1"/>
</dbReference>
<dbReference type="Pfam" id="PF13380">
    <property type="entry name" value="CoA_binding_2"/>
    <property type="match status" value="1"/>
</dbReference>